<dbReference type="OrthoDB" id="1933717at2759"/>
<evidence type="ECO:0000313" key="1">
    <source>
        <dbReference type="EMBL" id="PQQ01432.1"/>
    </source>
</evidence>
<gene>
    <name evidence="2" type="ORF">Pyn_23710</name>
    <name evidence="1" type="ORF">Pyn_24097</name>
</gene>
<dbReference type="EMBL" id="PJQY01000460">
    <property type="protein sequence ID" value="PQQ10846.1"/>
    <property type="molecule type" value="Genomic_DNA"/>
</dbReference>
<protein>
    <recommendedName>
        <fullName evidence="4">(+)-neomenthol dehydrogenase</fullName>
    </recommendedName>
</protein>
<evidence type="ECO:0000313" key="2">
    <source>
        <dbReference type="EMBL" id="PQQ10846.1"/>
    </source>
</evidence>
<name>A0A314Y340_PRUYE</name>
<organism evidence="1 3">
    <name type="scientific">Prunus yedoensis var. nudiflora</name>
    <dbReference type="NCBI Taxonomy" id="2094558"/>
    <lineage>
        <taxon>Eukaryota</taxon>
        <taxon>Viridiplantae</taxon>
        <taxon>Streptophyta</taxon>
        <taxon>Embryophyta</taxon>
        <taxon>Tracheophyta</taxon>
        <taxon>Spermatophyta</taxon>
        <taxon>Magnoliopsida</taxon>
        <taxon>eudicotyledons</taxon>
        <taxon>Gunneridae</taxon>
        <taxon>Pentapetalae</taxon>
        <taxon>rosids</taxon>
        <taxon>fabids</taxon>
        <taxon>Rosales</taxon>
        <taxon>Rosaceae</taxon>
        <taxon>Amygdaloideae</taxon>
        <taxon>Amygdaleae</taxon>
        <taxon>Prunus</taxon>
    </lineage>
</organism>
<proteinExistence type="predicted"/>
<evidence type="ECO:0008006" key="4">
    <source>
        <dbReference type="Google" id="ProtNLM"/>
    </source>
</evidence>
<dbReference type="SUPFAM" id="SSF51735">
    <property type="entry name" value="NAD(P)-binding Rossmann-fold domains"/>
    <property type="match status" value="1"/>
</dbReference>
<dbReference type="EMBL" id="PJQY01001561">
    <property type="protein sequence ID" value="PQQ01432.1"/>
    <property type="molecule type" value="Genomic_DNA"/>
</dbReference>
<dbReference type="InterPro" id="IPR036291">
    <property type="entry name" value="NAD(P)-bd_dom_sf"/>
</dbReference>
<evidence type="ECO:0000313" key="3">
    <source>
        <dbReference type="Proteomes" id="UP000250321"/>
    </source>
</evidence>
<keyword evidence="3" id="KW-1185">Reference proteome</keyword>
<reference evidence="1 3" key="1">
    <citation type="submission" date="2018-02" db="EMBL/GenBank/DDBJ databases">
        <title>Draft genome of wild Prunus yedoensis var. nudiflora.</title>
        <authorList>
            <person name="Baek S."/>
            <person name="Kim J.-H."/>
            <person name="Choi K."/>
            <person name="Kim G.-B."/>
            <person name="Cho A."/>
            <person name="Jang H."/>
            <person name="Shin C.-H."/>
            <person name="Yu H.-J."/>
            <person name="Mun J.-H."/>
        </authorList>
    </citation>
    <scope>NUCLEOTIDE SEQUENCE [LARGE SCALE GENOMIC DNA]</scope>
    <source>
        <strain evidence="3">cv. Jeju island</strain>
        <tissue evidence="1">Leaf</tissue>
    </source>
</reference>
<comment type="caution">
    <text evidence="1">The sequence shown here is derived from an EMBL/GenBank/DDBJ whole genome shotgun (WGS) entry which is preliminary data.</text>
</comment>
<dbReference type="Proteomes" id="UP000250321">
    <property type="component" value="Unassembled WGS sequence"/>
</dbReference>
<sequence>MAEATKRFAVVTGTNKGIGLETVKQLASKARLFEGLGLSVIQLGSAQVNNAGIGGVKLDADAFIATEYSGGWVMHFEKGSF</sequence>
<accession>A0A314Y340</accession>
<dbReference type="AlphaFoldDB" id="A0A314Y340"/>